<accession>A0A0F9EG69</accession>
<organism evidence="1">
    <name type="scientific">marine sediment metagenome</name>
    <dbReference type="NCBI Taxonomy" id="412755"/>
    <lineage>
        <taxon>unclassified sequences</taxon>
        <taxon>metagenomes</taxon>
        <taxon>ecological metagenomes</taxon>
    </lineage>
</organism>
<dbReference type="AlphaFoldDB" id="A0A0F9EG69"/>
<dbReference type="EMBL" id="LAZR01037143">
    <property type="protein sequence ID" value="KKL22978.1"/>
    <property type="molecule type" value="Genomic_DNA"/>
</dbReference>
<evidence type="ECO:0000313" key="1">
    <source>
        <dbReference type="EMBL" id="KKL22978.1"/>
    </source>
</evidence>
<proteinExistence type="predicted"/>
<sequence>MLDTGVVVIRRGSVEVRSLESQDALDRMLMPLGHMGLVACPRCDGVAHAALVSERQERRYLSSLWCCHTHGERFQQYFGIPGLKLPQLSYDIVDELREQIK</sequence>
<protein>
    <submittedName>
        <fullName evidence="1">Uncharacterized protein</fullName>
    </submittedName>
</protein>
<name>A0A0F9EG69_9ZZZZ</name>
<gene>
    <name evidence="1" type="ORF">LCGC14_2430000</name>
</gene>
<reference evidence="1" key="1">
    <citation type="journal article" date="2015" name="Nature">
        <title>Complex archaea that bridge the gap between prokaryotes and eukaryotes.</title>
        <authorList>
            <person name="Spang A."/>
            <person name="Saw J.H."/>
            <person name="Jorgensen S.L."/>
            <person name="Zaremba-Niedzwiedzka K."/>
            <person name="Martijn J."/>
            <person name="Lind A.E."/>
            <person name="van Eijk R."/>
            <person name="Schleper C."/>
            <person name="Guy L."/>
            <person name="Ettema T.J."/>
        </authorList>
    </citation>
    <scope>NUCLEOTIDE SEQUENCE</scope>
</reference>
<comment type="caution">
    <text evidence="1">The sequence shown here is derived from an EMBL/GenBank/DDBJ whole genome shotgun (WGS) entry which is preliminary data.</text>
</comment>